<dbReference type="RefSeq" id="WP_317995637.1">
    <property type="nucleotide sequence ID" value="NZ_AP025523.1"/>
</dbReference>
<gene>
    <name evidence="1" type="ORF">WPS_33620</name>
</gene>
<protein>
    <submittedName>
        <fullName evidence="1">Uncharacterized protein</fullName>
    </submittedName>
</protein>
<dbReference type="KEGG" id="vab:WPS_33620"/>
<sequence length="42" mass="4716">MIDGLYREAVLEGAVLDDAWIRAAVELVERAVFGDVERKNEP</sequence>
<evidence type="ECO:0000313" key="1">
    <source>
        <dbReference type="EMBL" id="BDE08086.1"/>
    </source>
</evidence>
<dbReference type="AlphaFoldDB" id="A0AAN1XZ85"/>
<keyword evidence="2" id="KW-1185">Reference proteome</keyword>
<dbReference type="EMBL" id="AP025523">
    <property type="protein sequence ID" value="BDE08086.1"/>
    <property type="molecule type" value="Genomic_DNA"/>
</dbReference>
<dbReference type="Proteomes" id="UP001317532">
    <property type="component" value="Chromosome"/>
</dbReference>
<evidence type="ECO:0000313" key="2">
    <source>
        <dbReference type="Proteomes" id="UP001317532"/>
    </source>
</evidence>
<accession>A0AAN1XZ85</accession>
<reference evidence="1 2" key="1">
    <citation type="journal article" date="2022" name="ISME Commun">
        <title>Vulcanimicrobium alpinus gen. nov. sp. nov., the first cultivated representative of the candidate phylum 'Eremiobacterota', is a metabolically versatile aerobic anoxygenic phototroph.</title>
        <authorList>
            <person name="Yabe S."/>
            <person name="Muto K."/>
            <person name="Abe K."/>
            <person name="Yokota A."/>
            <person name="Staudigel H."/>
            <person name="Tebo B.M."/>
        </authorList>
    </citation>
    <scope>NUCLEOTIDE SEQUENCE [LARGE SCALE GENOMIC DNA]</scope>
    <source>
        <strain evidence="1 2">WC8-2</strain>
    </source>
</reference>
<name>A0AAN1XZ85_UNVUL</name>
<proteinExistence type="predicted"/>
<organism evidence="1 2">
    <name type="scientific">Vulcanimicrobium alpinum</name>
    <dbReference type="NCBI Taxonomy" id="3016050"/>
    <lineage>
        <taxon>Bacteria</taxon>
        <taxon>Bacillati</taxon>
        <taxon>Vulcanimicrobiota</taxon>
        <taxon>Vulcanimicrobiia</taxon>
        <taxon>Vulcanimicrobiales</taxon>
        <taxon>Vulcanimicrobiaceae</taxon>
        <taxon>Vulcanimicrobium</taxon>
    </lineage>
</organism>